<evidence type="ECO:0000313" key="1">
    <source>
        <dbReference type="EMBL" id="AFM24417.1"/>
    </source>
</evidence>
<sequence>MDFRAIHVLSKAALTLMDEMTWSTYGSQELHTPLVNMESDCHKLDLLLDIMGTLTRMMDTRITYVTTEGKVIREWIESILEIGNRYGRELELLESLEQKVAQALQKGE</sequence>
<dbReference type="Proteomes" id="UP000006055">
    <property type="component" value="Chromosome"/>
</dbReference>
<accession>I4C4C6</accession>
<reference evidence="2" key="1">
    <citation type="submission" date="2012-06" db="EMBL/GenBank/DDBJ databases">
        <title>Complete sequence of chromosome of Desulfomonile tiedjei DSM 6799.</title>
        <authorList>
            <person name="Lucas S."/>
            <person name="Copeland A."/>
            <person name="Lapidus A."/>
            <person name="Glavina del Rio T."/>
            <person name="Dalin E."/>
            <person name="Tice H."/>
            <person name="Bruce D."/>
            <person name="Goodwin L."/>
            <person name="Pitluck S."/>
            <person name="Peters L."/>
            <person name="Ovchinnikova G."/>
            <person name="Zeytun A."/>
            <person name="Lu M."/>
            <person name="Kyrpides N."/>
            <person name="Mavromatis K."/>
            <person name="Ivanova N."/>
            <person name="Brettin T."/>
            <person name="Detter J.C."/>
            <person name="Han C."/>
            <person name="Larimer F."/>
            <person name="Land M."/>
            <person name="Hauser L."/>
            <person name="Markowitz V."/>
            <person name="Cheng J.-F."/>
            <person name="Hugenholtz P."/>
            <person name="Woyke T."/>
            <person name="Wu D."/>
            <person name="Spring S."/>
            <person name="Schroeder M."/>
            <person name="Brambilla E."/>
            <person name="Klenk H.-P."/>
            <person name="Eisen J.A."/>
        </authorList>
    </citation>
    <scope>NUCLEOTIDE SEQUENCE [LARGE SCALE GENOMIC DNA]</scope>
    <source>
        <strain evidence="2">ATCC 49306 / DSM 6799 / DCB-1</strain>
    </source>
</reference>
<gene>
    <name evidence="1" type="ordered locus">Desti_1707</name>
</gene>
<dbReference type="KEGG" id="dti:Desti_1707"/>
<keyword evidence="2" id="KW-1185">Reference proteome</keyword>
<dbReference type="EMBL" id="CP003360">
    <property type="protein sequence ID" value="AFM24417.1"/>
    <property type="molecule type" value="Genomic_DNA"/>
</dbReference>
<organism evidence="1 2">
    <name type="scientific">Desulfomonile tiedjei (strain ATCC 49306 / DSM 6799 / DCB-1)</name>
    <dbReference type="NCBI Taxonomy" id="706587"/>
    <lineage>
        <taxon>Bacteria</taxon>
        <taxon>Pseudomonadati</taxon>
        <taxon>Thermodesulfobacteriota</taxon>
        <taxon>Desulfomonilia</taxon>
        <taxon>Desulfomonilales</taxon>
        <taxon>Desulfomonilaceae</taxon>
        <taxon>Desulfomonile</taxon>
    </lineage>
</organism>
<dbReference type="AlphaFoldDB" id="I4C4C6"/>
<protein>
    <submittedName>
        <fullName evidence="1">Uncharacterized protein</fullName>
    </submittedName>
</protein>
<proteinExistence type="predicted"/>
<evidence type="ECO:0000313" key="2">
    <source>
        <dbReference type="Proteomes" id="UP000006055"/>
    </source>
</evidence>
<name>I4C4C6_DESTA</name>
<dbReference type="RefSeq" id="WP_014809564.1">
    <property type="nucleotide sequence ID" value="NC_018025.1"/>
</dbReference>
<dbReference type="HOGENOM" id="CLU_2192802_0_0_7"/>